<evidence type="ECO:0000256" key="7">
    <source>
        <dbReference type="ARBA" id="ARBA00022741"/>
    </source>
</evidence>
<evidence type="ECO:0000259" key="15">
    <source>
        <dbReference type="PROSITE" id="PS50011"/>
    </source>
</evidence>
<accession>A0A5J4ZCM8</accession>
<keyword evidence="5 14" id="KW-0732">Signal</keyword>
<dbReference type="EMBL" id="CM018051">
    <property type="protein sequence ID" value="KAA8516395.1"/>
    <property type="molecule type" value="Genomic_DNA"/>
</dbReference>
<dbReference type="PROSITE" id="PS00107">
    <property type="entry name" value="PROTEIN_KINASE_ATP"/>
    <property type="match status" value="1"/>
</dbReference>
<dbReference type="InterPro" id="IPR050528">
    <property type="entry name" value="L-type_Lectin-RKs"/>
</dbReference>
<feature type="chain" id="PRO_5023894866" description="Protein kinase domain-containing protein" evidence="14">
    <location>
        <begin position="19"/>
        <end position="228"/>
    </location>
</feature>
<comment type="similarity">
    <text evidence="3">In the C-terminal section; belongs to the protein kinase superfamily. Ser/Thr protein kinase family.</text>
</comment>
<keyword evidence="8 12" id="KW-0067">ATP-binding</keyword>
<feature type="signal peptide" evidence="14">
    <location>
        <begin position="1"/>
        <end position="18"/>
    </location>
</feature>
<dbReference type="InterPro" id="IPR001220">
    <property type="entry name" value="Legume_lectin_dom"/>
</dbReference>
<dbReference type="GO" id="GO:0004672">
    <property type="term" value="F:protein kinase activity"/>
    <property type="evidence" value="ECO:0007669"/>
    <property type="project" value="InterPro"/>
</dbReference>
<keyword evidence="11" id="KW-0675">Receptor</keyword>
<proteinExistence type="inferred from homology"/>
<evidence type="ECO:0000256" key="1">
    <source>
        <dbReference type="ARBA" id="ARBA00004479"/>
    </source>
</evidence>
<evidence type="ECO:0000256" key="14">
    <source>
        <dbReference type="SAM" id="SignalP"/>
    </source>
</evidence>
<keyword evidence="17" id="KW-1185">Reference proteome</keyword>
<dbReference type="Proteomes" id="UP000325577">
    <property type="component" value="Linkage Group LG8"/>
</dbReference>
<feature type="transmembrane region" description="Helical" evidence="13">
    <location>
        <begin position="112"/>
        <end position="136"/>
    </location>
</feature>
<dbReference type="InterPro" id="IPR017441">
    <property type="entry name" value="Protein_kinase_ATP_BS"/>
</dbReference>
<dbReference type="Pfam" id="PF00139">
    <property type="entry name" value="Lectin_legB"/>
    <property type="match status" value="1"/>
</dbReference>
<evidence type="ECO:0000313" key="16">
    <source>
        <dbReference type="EMBL" id="KAA8516395.1"/>
    </source>
</evidence>
<evidence type="ECO:0000256" key="8">
    <source>
        <dbReference type="ARBA" id="ARBA00022840"/>
    </source>
</evidence>
<evidence type="ECO:0000256" key="13">
    <source>
        <dbReference type="SAM" id="Phobius"/>
    </source>
</evidence>
<gene>
    <name evidence="16" type="ORF">F0562_016688</name>
</gene>
<evidence type="ECO:0000313" key="17">
    <source>
        <dbReference type="Proteomes" id="UP000325577"/>
    </source>
</evidence>
<dbReference type="OrthoDB" id="1738960at2759"/>
<dbReference type="GO" id="GO:0030246">
    <property type="term" value="F:carbohydrate binding"/>
    <property type="evidence" value="ECO:0007669"/>
    <property type="project" value="UniProtKB-KW"/>
</dbReference>
<dbReference type="PROSITE" id="PS50011">
    <property type="entry name" value="PROTEIN_KINASE_DOM"/>
    <property type="match status" value="1"/>
</dbReference>
<dbReference type="Pfam" id="PF07714">
    <property type="entry name" value="PK_Tyr_Ser-Thr"/>
    <property type="match status" value="1"/>
</dbReference>
<evidence type="ECO:0000256" key="12">
    <source>
        <dbReference type="PROSITE-ProRule" id="PRU10141"/>
    </source>
</evidence>
<dbReference type="SUPFAM" id="SSF49899">
    <property type="entry name" value="Concanavalin A-like lectins/glucanases"/>
    <property type="match status" value="2"/>
</dbReference>
<protein>
    <recommendedName>
        <fullName evidence="15">Protein kinase domain-containing protein</fullName>
    </recommendedName>
</protein>
<feature type="binding site" evidence="12">
    <location>
        <position position="199"/>
    </location>
    <ligand>
        <name>ATP</name>
        <dbReference type="ChEBI" id="CHEBI:30616"/>
    </ligand>
</feature>
<comment type="similarity">
    <text evidence="2">In the N-terminal section; belongs to the leguminous lectin family.</text>
</comment>
<evidence type="ECO:0000256" key="2">
    <source>
        <dbReference type="ARBA" id="ARBA00008536"/>
    </source>
</evidence>
<evidence type="ECO:0000256" key="10">
    <source>
        <dbReference type="ARBA" id="ARBA00023136"/>
    </source>
</evidence>
<reference evidence="16 17" key="1">
    <citation type="submission" date="2019-09" db="EMBL/GenBank/DDBJ databases">
        <title>A chromosome-level genome assembly of the Chinese tupelo Nyssa sinensis.</title>
        <authorList>
            <person name="Yang X."/>
            <person name="Kang M."/>
            <person name="Yang Y."/>
            <person name="Xiong H."/>
            <person name="Wang M."/>
            <person name="Zhang Z."/>
            <person name="Wang Z."/>
            <person name="Wu H."/>
            <person name="Ma T."/>
            <person name="Liu J."/>
            <person name="Xi Z."/>
        </authorList>
    </citation>
    <scope>NUCLEOTIDE SEQUENCE [LARGE SCALE GENOMIC DNA]</scope>
    <source>
        <strain evidence="16">J267</strain>
        <tissue evidence="16">Leaf</tissue>
    </source>
</reference>
<organism evidence="16 17">
    <name type="scientific">Nyssa sinensis</name>
    <dbReference type="NCBI Taxonomy" id="561372"/>
    <lineage>
        <taxon>Eukaryota</taxon>
        <taxon>Viridiplantae</taxon>
        <taxon>Streptophyta</taxon>
        <taxon>Embryophyta</taxon>
        <taxon>Tracheophyta</taxon>
        <taxon>Spermatophyta</taxon>
        <taxon>Magnoliopsida</taxon>
        <taxon>eudicotyledons</taxon>
        <taxon>Gunneridae</taxon>
        <taxon>Pentapetalae</taxon>
        <taxon>asterids</taxon>
        <taxon>Cornales</taxon>
        <taxon>Nyssaceae</taxon>
        <taxon>Nyssa</taxon>
    </lineage>
</organism>
<feature type="domain" description="Protein kinase" evidence="15">
    <location>
        <begin position="170"/>
        <end position="228"/>
    </location>
</feature>
<keyword evidence="7 12" id="KW-0547">Nucleotide-binding</keyword>
<dbReference type="Gene3D" id="2.60.120.200">
    <property type="match status" value="1"/>
</dbReference>
<dbReference type="Gene3D" id="3.30.200.20">
    <property type="entry name" value="Phosphorylase Kinase, domain 1"/>
    <property type="match status" value="1"/>
</dbReference>
<dbReference type="PANTHER" id="PTHR27007">
    <property type="match status" value="1"/>
</dbReference>
<evidence type="ECO:0000256" key="9">
    <source>
        <dbReference type="ARBA" id="ARBA00022989"/>
    </source>
</evidence>
<evidence type="ECO:0000256" key="5">
    <source>
        <dbReference type="ARBA" id="ARBA00022729"/>
    </source>
</evidence>
<evidence type="ECO:0000256" key="4">
    <source>
        <dbReference type="ARBA" id="ARBA00022692"/>
    </source>
</evidence>
<keyword evidence="6" id="KW-0430">Lectin</keyword>
<dbReference type="InterPro" id="IPR001245">
    <property type="entry name" value="Ser-Thr/Tyr_kinase_cat_dom"/>
</dbReference>
<dbReference type="AlphaFoldDB" id="A0A5J4ZCM8"/>
<dbReference type="GO" id="GO:0051707">
    <property type="term" value="P:response to other organism"/>
    <property type="evidence" value="ECO:0007669"/>
    <property type="project" value="UniProtKB-ARBA"/>
</dbReference>
<dbReference type="SUPFAM" id="SSF56112">
    <property type="entry name" value="Protein kinase-like (PK-like)"/>
    <property type="match status" value="1"/>
</dbReference>
<sequence length="228" mass="25004">MCCKVNLVFFVVISVAASNDDGFTFNGSLNLDGDAEVAPDGLFTLTNSTTFQMGHAFYSLPLSFNNSSNGVAVQSNYVLGCSLQSNGKAQELDLSHLPTLPHTDKSKKKGTLLAVGLSAAGVVLVSITFLFVILLIKRKAKFSEIFEDWEVQYGPQTFSYKNLFVATKGFNDKEFIGRGGFGEVYRGMLPVSNLQVAVKRISHKSRRGMRELVVEIETIGRLRHPNLV</sequence>
<keyword evidence="10 13" id="KW-0472">Membrane</keyword>
<comment type="subcellular location">
    <subcellularLocation>
        <location evidence="1">Membrane</location>
        <topology evidence="1">Single-pass type I membrane protein</topology>
    </subcellularLocation>
</comment>
<keyword evidence="9 13" id="KW-1133">Transmembrane helix</keyword>
<evidence type="ECO:0000256" key="3">
    <source>
        <dbReference type="ARBA" id="ARBA00010217"/>
    </source>
</evidence>
<keyword evidence="4 13" id="KW-0812">Transmembrane</keyword>
<dbReference type="InterPro" id="IPR013320">
    <property type="entry name" value="ConA-like_dom_sf"/>
</dbReference>
<dbReference type="GO" id="GO:0006952">
    <property type="term" value="P:defense response"/>
    <property type="evidence" value="ECO:0007669"/>
    <property type="project" value="UniProtKB-ARBA"/>
</dbReference>
<dbReference type="InterPro" id="IPR000719">
    <property type="entry name" value="Prot_kinase_dom"/>
</dbReference>
<dbReference type="InterPro" id="IPR011009">
    <property type="entry name" value="Kinase-like_dom_sf"/>
</dbReference>
<evidence type="ECO:0000256" key="11">
    <source>
        <dbReference type="ARBA" id="ARBA00023170"/>
    </source>
</evidence>
<dbReference type="GO" id="GO:0005524">
    <property type="term" value="F:ATP binding"/>
    <property type="evidence" value="ECO:0007669"/>
    <property type="project" value="UniProtKB-UniRule"/>
</dbReference>
<name>A0A5J4ZCM8_9ASTE</name>
<evidence type="ECO:0000256" key="6">
    <source>
        <dbReference type="ARBA" id="ARBA00022734"/>
    </source>
</evidence>
<dbReference type="GO" id="GO:0016020">
    <property type="term" value="C:membrane"/>
    <property type="evidence" value="ECO:0007669"/>
    <property type="project" value="UniProtKB-SubCell"/>
</dbReference>